<comment type="caution">
    <text evidence="2">The sequence shown here is derived from an EMBL/GenBank/DDBJ whole genome shotgun (WGS) entry which is preliminary data.</text>
</comment>
<dbReference type="AlphaFoldDB" id="A0A6G0WIC3"/>
<name>A0A6G0WIC3_9STRA</name>
<feature type="transmembrane region" description="Helical" evidence="1">
    <location>
        <begin position="411"/>
        <end position="432"/>
    </location>
</feature>
<organism evidence="2 3">
    <name type="scientific">Aphanomyces euteiches</name>
    <dbReference type="NCBI Taxonomy" id="100861"/>
    <lineage>
        <taxon>Eukaryota</taxon>
        <taxon>Sar</taxon>
        <taxon>Stramenopiles</taxon>
        <taxon>Oomycota</taxon>
        <taxon>Saprolegniomycetes</taxon>
        <taxon>Saprolegniales</taxon>
        <taxon>Verrucalvaceae</taxon>
        <taxon>Aphanomyces</taxon>
    </lineage>
</organism>
<feature type="transmembrane region" description="Helical" evidence="1">
    <location>
        <begin position="507"/>
        <end position="529"/>
    </location>
</feature>
<feature type="transmembrane region" description="Helical" evidence="1">
    <location>
        <begin position="307"/>
        <end position="329"/>
    </location>
</feature>
<keyword evidence="1" id="KW-0472">Membrane</keyword>
<evidence type="ECO:0000256" key="1">
    <source>
        <dbReference type="SAM" id="Phobius"/>
    </source>
</evidence>
<dbReference type="Proteomes" id="UP000481153">
    <property type="component" value="Unassembled WGS sequence"/>
</dbReference>
<proteinExistence type="predicted"/>
<protein>
    <submittedName>
        <fullName evidence="2">Uncharacterized protein</fullName>
    </submittedName>
</protein>
<dbReference type="EMBL" id="VJMJ01000204">
    <property type="protein sequence ID" value="KAF0726943.1"/>
    <property type="molecule type" value="Genomic_DNA"/>
</dbReference>
<feature type="transmembrane region" description="Helical" evidence="1">
    <location>
        <begin position="371"/>
        <end position="391"/>
    </location>
</feature>
<accession>A0A6G0WIC3</accession>
<feature type="transmembrane region" description="Helical" evidence="1">
    <location>
        <begin position="56"/>
        <end position="74"/>
    </location>
</feature>
<reference evidence="2 3" key="1">
    <citation type="submission" date="2019-07" db="EMBL/GenBank/DDBJ databases">
        <title>Genomics analysis of Aphanomyces spp. identifies a new class of oomycete effector associated with host adaptation.</title>
        <authorList>
            <person name="Gaulin E."/>
        </authorList>
    </citation>
    <scope>NUCLEOTIDE SEQUENCE [LARGE SCALE GENOMIC DNA]</scope>
    <source>
        <strain evidence="2 3">ATCC 201684</strain>
    </source>
</reference>
<sequence length="666" mass="74910">MSGMAIILRFLHCWSGMPPAEVYMLALVKARNSSRIHSKLLTPQRIKKLGRWYRRVTPVIGTCIGLIMLALILVDSISNNWAILDFCGNAAHFRTPVAKIQTSSDLASMYAFPNGYGIANLSSIGYWMNDYGIQNLATNSKDVYLITAGSFTVVRSIDFCGTFANTYTNITNPVRLGTADDAVTFFRGDAVSHAFTSDLTSNLPNSTSKMADILALGFRGARIVVDLRLTTSFYLQDTTELQNISIQFYRLHSKAYCTGCTPSMELGRGVCNLSMNYNASAQTLVVNSATEAVGTTHDMGIMIQRNVYMTLSIIFKYTAIFIAIAGYLASRKTGRWQDMDEQRTETVWHRLINAIAPKYYPHMSHAIRFDLFCYNSDIFVILYVASIVFDITNSLEYIRTVNYFNSRSSRFDVSIVLFALSTRLLWLNVFLLKLAKWLLNIVSPALYSGQSKLMPFLIFSSVTMLYLSSILLYYVPAYIEYCNSRRWYIHNNVEQLDGSFVNFFDSYYVRVLPSVVIGLLVNLTGVLVFDHSILQVLWSALQKNSLARQAIYNSSAIICEFVQDIYLQDGNFVLNCNARRLSTLQWYFVNPVGCFALPEKELVKKKGYAVTNPTTKADDAKAGQLVLHTVGQGDSGHIHLFDDNLADVKDLAFSIKILRNTSVVIR</sequence>
<gene>
    <name evidence="2" type="ORF">Ae201684_014934</name>
</gene>
<keyword evidence="1" id="KW-1133">Transmembrane helix</keyword>
<keyword evidence="1" id="KW-0812">Transmembrane</keyword>
<feature type="transmembrane region" description="Helical" evidence="1">
    <location>
        <begin position="453"/>
        <end position="475"/>
    </location>
</feature>
<evidence type="ECO:0000313" key="2">
    <source>
        <dbReference type="EMBL" id="KAF0726943.1"/>
    </source>
</evidence>
<keyword evidence="3" id="KW-1185">Reference proteome</keyword>
<evidence type="ECO:0000313" key="3">
    <source>
        <dbReference type="Proteomes" id="UP000481153"/>
    </source>
</evidence>
<dbReference type="VEuPathDB" id="FungiDB:AeMF1_004370"/>